<name>A0A6S7G906_PARCT</name>
<evidence type="ECO:0000313" key="2">
    <source>
        <dbReference type="Proteomes" id="UP001152795"/>
    </source>
</evidence>
<dbReference type="InterPro" id="IPR001298">
    <property type="entry name" value="Filamin/ABP280_rpt"/>
</dbReference>
<dbReference type="PROSITE" id="PS50194">
    <property type="entry name" value="FILAMIN_REPEAT"/>
    <property type="match status" value="1"/>
</dbReference>
<gene>
    <name evidence="1" type="ORF">PACLA_8A072309</name>
</gene>
<dbReference type="Gene3D" id="2.60.40.10">
    <property type="entry name" value="Immunoglobulins"/>
    <property type="match status" value="1"/>
</dbReference>
<dbReference type="Pfam" id="PF00630">
    <property type="entry name" value="Filamin"/>
    <property type="match status" value="1"/>
</dbReference>
<proteinExistence type="predicted"/>
<organism evidence="1 2">
    <name type="scientific">Paramuricea clavata</name>
    <name type="common">Red gorgonian</name>
    <name type="synonym">Violescent sea-whip</name>
    <dbReference type="NCBI Taxonomy" id="317549"/>
    <lineage>
        <taxon>Eukaryota</taxon>
        <taxon>Metazoa</taxon>
        <taxon>Cnidaria</taxon>
        <taxon>Anthozoa</taxon>
        <taxon>Octocorallia</taxon>
        <taxon>Malacalcyonacea</taxon>
        <taxon>Plexauridae</taxon>
        <taxon>Paramuricea</taxon>
    </lineage>
</organism>
<protein>
    <submittedName>
        <fullName evidence="1">Apoptosis-resistant E3 ubiquitin ligase 1-like</fullName>
    </submittedName>
</protein>
<evidence type="ECO:0000313" key="1">
    <source>
        <dbReference type="EMBL" id="CAB3984927.1"/>
    </source>
</evidence>
<dbReference type="InterPro" id="IPR014756">
    <property type="entry name" value="Ig_E-set"/>
</dbReference>
<dbReference type="InterPro" id="IPR017868">
    <property type="entry name" value="Filamin/ABP280_repeat-like"/>
</dbReference>
<dbReference type="InterPro" id="IPR013783">
    <property type="entry name" value="Ig-like_fold"/>
</dbReference>
<dbReference type="SUPFAM" id="SSF81296">
    <property type="entry name" value="E set domains"/>
    <property type="match status" value="1"/>
</dbReference>
<dbReference type="OrthoDB" id="6057829at2759"/>
<accession>A0A6S7G906</accession>
<keyword evidence="2" id="KW-1185">Reference proteome</keyword>
<sequence>MIRRDPNQTTRWPFWAFMVVVVCLIYQDLFGVVKDDNIEDNLHLWLKKNSLSFVVEMLKRDEITSFDKFLQLDATNFVEQNQMSFEQRISFINKLNELRTGSLKLATWLESKGLEKYCLGFYKLGYIDLESIQEKMQRFEIKDVTSNMDGSFADYQLLVQAVEELKDGSNGWMIVSVFYFFFHAFMFLFKWLFRLLLLFLGYASYHVAVSRYNAMRRNRNLTFSQYFIGYYLDPSSCQVEWLQKDKTAVGNTASFLIKLYRKSWFFFYTVTGRENVRVEVRNREGAEAFVKERDGKQRNAYCVTFHPKISGCYTISVLINGKHIHGSPFRRTFVPGPIDMSKVSILNGIDTVVVIQGVYYPLKIETRDKYENLCELEYTEEMFEIIIKQVLKS</sequence>
<dbReference type="AlphaFoldDB" id="A0A6S7G906"/>
<dbReference type="EMBL" id="CACRXK020000802">
    <property type="protein sequence ID" value="CAB3984927.1"/>
    <property type="molecule type" value="Genomic_DNA"/>
</dbReference>
<dbReference type="SMART" id="SM00557">
    <property type="entry name" value="IG_FLMN"/>
    <property type="match status" value="1"/>
</dbReference>
<dbReference type="Proteomes" id="UP001152795">
    <property type="component" value="Unassembled WGS sequence"/>
</dbReference>
<reference evidence="1" key="1">
    <citation type="submission" date="2020-04" db="EMBL/GenBank/DDBJ databases">
        <authorList>
            <person name="Alioto T."/>
            <person name="Alioto T."/>
            <person name="Gomez Garrido J."/>
        </authorList>
    </citation>
    <scope>NUCLEOTIDE SEQUENCE</scope>
    <source>
        <strain evidence="1">A484AB</strain>
    </source>
</reference>
<comment type="caution">
    <text evidence="1">The sequence shown here is derived from an EMBL/GenBank/DDBJ whole genome shotgun (WGS) entry which is preliminary data.</text>
</comment>